<dbReference type="OrthoDB" id="2384430at2759"/>
<comment type="caution">
    <text evidence="2">The sequence shown here is derived from an EMBL/GenBank/DDBJ whole genome shotgun (WGS) entry which is preliminary data.</text>
</comment>
<dbReference type="InterPro" id="IPR011990">
    <property type="entry name" value="TPR-like_helical_dom_sf"/>
</dbReference>
<reference evidence="2" key="1">
    <citation type="submission" date="2021-06" db="EMBL/GenBank/DDBJ databases">
        <authorList>
            <person name="Kallberg Y."/>
            <person name="Tangrot J."/>
            <person name="Rosling A."/>
        </authorList>
    </citation>
    <scope>NUCLEOTIDE SEQUENCE</scope>
    <source>
        <strain evidence="2">UK204</strain>
    </source>
</reference>
<protein>
    <submittedName>
        <fullName evidence="2">10442_t:CDS:1</fullName>
    </submittedName>
</protein>
<comment type="similarity">
    <text evidence="1">Belongs to the sel-1 family.</text>
</comment>
<dbReference type="InterPro" id="IPR006597">
    <property type="entry name" value="Sel1-like"/>
</dbReference>
<sequence>QGNRGAQCYLGHCYQYGIGVDINEEVSFGWYLKSAEGGYAEAFSHIGDCYLCGKGVDIDVVKAWEWYARTAQGGMLGTTLI</sequence>
<accession>A0A9N9EFN0</accession>
<proteinExistence type="inferred from homology"/>
<evidence type="ECO:0000313" key="2">
    <source>
        <dbReference type="EMBL" id="CAG8669975.1"/>
    </source>
</evidence>
<dbReference type="SMART" id="SM00671">
    <property type="entry name" value="SEL1"/>
    <property type="match status" value="2"/>
</dbReference>
<evidence type="ECO:0000313" key="3">
    <source>
        <dbReference type="Proteomes" id="UP000789570"/>
    </source>
</evidence>
<organism evidence="2 3">
    <name type="scientific">Funneliformis caledonium</name>
    <dbReference type="NCBI Taxonomy" id="1117310"/>
    <lineage>
        <taxon>Eukaryota</taxon>
        <taxon>Fungi</taxon>
        <taxon>Fungi incertae sedis</taxon>
        <taxon>Mucoromycota</taxon>
        <taxon>Glomeromycotina</taxon>
        <taxon>Glomeromycetes</taxon>
        <taxon>Glomerales</taxon>
        <taxon>Glomeraceae</taxon>
        <taxon>Funneliformis</taxon>
    </lineage>
</organism>
<name>A0A9N9EFN0_9GLOM</name>
<dbReference type="EMBL" id="CAJVPQ010005424">
    <property type="protein sequence ID" value="CAG8669975.1"/>
    <property type="molecule type" value="Genomic_DNA"/>
</dbReference>
<dbReference type="PANTHER" id="PTHR11102">
    <property type="entry name" value="SEL-1-LIKE PROTEIN"/>
    <property type="match status" value="1"/>
</dbReference>
<dbReference type="AlphaFoldDB" id="A0A9N9EFN0"/>
<dbReference type="Proteomes" id="UP000789570">
    <property type="component" value="Unassembled WGS sequence"/>
</dbReference>
<feature type="non-terminal residue" evidence="2">
    <location>
        <position position="1"/>
    </location>
</feature>
<dbReference type="Gene3D" id="1.25.40.10">
    <property type="entry name" value="Tetratricopeptide repeat domain"/>
    <property type="match status" value="1"/>
</dbReference>
<evidence type="ECO:0000256" key="1">
    <source>
        <dbReference type="ARBA" id="ARBA00038101"/>
    </source>
</evidence>
<dbReference type="Pfam" id="PF08238">
    <property type="entry name" value="Sel1"/>
    <property type="match status" value="2"/>
</dbReference>
<dbReference type="SUPFAM" id="SSF81901">
    <property type="entry name" value="HCP-like"/>
    <property type="match status" value="1"/>
</dbReference>
<gene>
    <name evidence="2" type="ORF">FCALED_LOCUS11976</name>
</gene>
<dbReference type="PANTHER" id="PTHR11102:SF160">
    <property type="entry name" value="ERAD-ASSOCIATED E3 UBIQUITIN-PROTEIN LIGASE COMPONENT HRD3"/>
    <property type="match status" value="1"/>
</dbReference>
<dbReference type="InterPro" id="IPR050767">
    <property type="entry name" value="Sel1_AlgK"/>
</dbReference>
<keyword evidence="3" id="KW-1185">Reference proteome</keyword>